<name>A0A7J6PVC0_PEROL</name>
<evidence type="ECO:0000313" key="2">
    <source>
        <dbReference type="Proteomes" id="UP000553632"/>
    </source>
</evidence>
<dbReference type="AlphaFoldDB" id="A0A7J6PVC0"/>
<accession>A0A7J6PVC0</accession>
<gene>
    <name evidence="1" type="ORF">FOZ63_016170</name>
</gene>
<keyword evidence="2" id="KW-1185">Reference proteome</keyword>
<evidence type="ECO:0000313" key="1">
    <source>
        <dbReference type="EMBL" id="KAF4700129.1"/>
    </source>
</evidence>
<organism evidence="1 2">
    <name type="scientific">Perkinsus olseni</name>
    <name type="common">Perkinsus atlanticus</name>
    <dbReference type="NCBI Taxonomy" id="32597"/>
    <lineage>
        <taxon>Eukaryota</taxon>
        <taxon>Sar</taxon>
        <taxon>Alveolata</taxon>
        <taxon>Perkinsozoa</taxon>
        <taxon>Perkinsea</taxon>
        <taxon>Perkinsida</taxon>
        <taxon>Perkinsidae</taxon>
        <taxon>Perkinsus</taxon>
    </lineage>
</organism>
<feature type="non-terminal residue" evidence="1">
    <location>
        <position position="1"/>
    </location>
</feature>
<sequence>EVKNMIRRQNALAAADAKRAGLRREHSSVSNDAAHFLKRMGGIRLDSSGQRLAMDNDTRRLVERRNRELRDRRGCAISEDSVFGDSAKFRETQLRYTYSRIPTYLTDSEASLRVLLRAFRVR</sequence>
<proteinExistence type="predicted"/>
<dbReference type="Proteomes" id="UP000553632">
    <property type="component" value="Unassembled WGS sequence"/>
</dbReference>
<protein>
    <submittedName>
        <fullName evidence="1">Uncharacterized protein</fullName>
    </submittedName>
</protein>
<comment type="caution">
    <text evidence="1">The sequence shown here is derived from an EMBL/GenBank/DDBJ whole genome shotgun (WGS) entry which is preliminary data.</text>
</comment>
<reference evidence="1 2" key="1">
    <citation type="submission" date="2020-04" db="EMBL/GenBank/DDBJ databases">
        <title>Perkinsus olseni comparative genomics.</title>
        <authorList>
            <person name="Bogema D.R."/>
        </authorList>
    </citation>
    <scope>NUCLEOTIDE SEQUENCE [LARGE SCALE GENOMIC DNA]</scope>
    <source>
        <strain evidence="1 2">ATCC PRA-207</strain>
    </source>
</reference>
<dbReference type="EMBL" id="JABANO010037473">
    <property type="protein sequence ID" value="KAF4700129.1"/>
    <property type="molecule type" value="Genomic_DNA"/>
</dbReference>